<dbReference type="Proteomes" id="UP000265768">
    <property type="component" value="Unassembled WGS sequence"/>
</dbReference>
<evidence type="ECO:0000256" key="1">
    <source>
        <dbReference type="SAM" id="MobiDB-lite"/>
    </source>
</evidence>
<name>A0A3A4AW16_9ACTN</name>
<dbReference type="InterPro" id="IPR049449">
    <property type="entry name" value="TesB_ACOT8-like_N"/>
</dbReference>
<dbReference type="InterPro" id="IPR029069">
    <property type="entry name" value="HotDog_dom_sf"/>
</dbReference>
<feature type="region of interest" description="Disordered" evidence="1">
    <location>
        <begin position="127"/>
        <end position="148"/>
    </location>
</feature>
<protein>
    <submittedName>
        <fullName evidence="4">Thioesterase family protein</fullName>
    </submittedName>
</protein>
<reference evidence="4 5" key="1">
    <citation type="submission" date="2018-09" db="EMBL/GenBank/DDBJ databases">
        <title>YIM 75507 draft genome.</title>
        <authorList>
            <person name="Tang S."/>
            <person name="Feng Y."/>
        </authorList>
    </citation>
    <scope>NUCLEOTIDE SEQUENCE [LARGE SCALE GENOMIC DNA]</scope>
    <source>
        <strain evidence="4 5">YIM 75507</strain>
    </source>
</reference>
<organism evidence="4 5">
    <name type="scientific">Bailinhaonella thermotolerans</name>
    <dbReference type="NCBI Taxonomy" id="1070861"/>
    <lineage>
        <taxon>Bacteria</taxon>
        <taxon>Bacillati</taxon>
        <taxon>Actinomycetota</taxon>
        <taxon>Actinomycetes</taxon>
        <taxon>Streptosporangiales</taxon>
        <taxon>Streptosporangiaceae</taxon>
        <taxon>Bailinhaonella</taxon>
    </lineage>
</organism>
<dbReference type="Gene3D" id="2.40.160.210">
    <property type="entry name" value="Acyl-CoA thioesterase, double hotdog domain"/>
    <property type="match status" value="1"/>
</dbReference>
<dbReference type="Pfam" id="PF13622">
    <property type="entry name" value="4HBT_3"/>
    <property type="match status" value="1"/>
</dbReference>
<dbReference type="InterPro" id="IPR042171">
    <property type="entry name" value="Acyl-CoA_hotdog"/>
</dbReference>
<comment type="caution">
    <text evidence="4">The sequence shown here is derived from an EMBL/GenBank/DDBJ whole genome shotgun (WGS) entry which is preliminary data.</text>
</comment>
<feature type="domain" description="Acyl-CoA thioesterase-like N-terminal HotDog" evidence="2">
    <location>
        <begin position="41"/>
        <end position="123"/>
    </location>
</feature>
<evidence type="ECO:0000259" key="3">
    <source>
        <dbReference type="Pfam" id="PF20789"/>
    </source>
</evidence>
<evidence type="ECO:0000313" key="4">
    <source>
        <dbReference type="EMBL" id="RJL34420.1"/>
    </source>
</evidence>
<dbReference type="InterPro" id="IPR049450">
    <property type="entry name" value="ACOT8-like_C"/>
</dbReference>
<dbReference type="AlphaFoldDB" id="A0A3A4AW16"/>
<dbReference type="Pfam" id="PF20789">
    <property type="entry name" value="4HBT_3C"/>
    <property type="match status" value="1"/>
</dbReference>
<gene>
    <name evidence="4" type="ORF">D5H75_08285</name>
</gene>
<feature type="domain" description="Acyl-CoA thioesterase-like C-terminal" evidence="3">
    <location>
        <begin position="149"/>
        <end position="275"/>
    </location>
</feature>
<dbReference type="SUPFAM" id="SSF54637">
    <property type="entry name" value="Thioesterase/thiol ester dehydrase-isomerase"/>
    <property type="match status" value="2"/>
</dbReference>
<accession>A0A3A4AW16</accession>
<sequence>MIPVAGASCDQGFGARGGVVMAEAFYVPLAEGRFRSTESTQGPWHPEQQHMGPVTALLARELELTAPRPEMSIAQLTVDVLAPVPLAELTVRTEVVRDGKRVQCLAAEVSGQGRTLVRARAWRIRESGTEEAATPRRPVPAPVEDGLPPGPSSMFRGFGYAEALEWRFLHGVDSLGPAVAWGRLRGAVVEGEEPSPLQRVAVFADSGNGISHTIDFTAYLFVNVDLSISLYRRPEGPWICLDAATEIGPQGRGLTRTGLFDESGEVGVSTQTLFVGLRP</sequence>
<proteinExistence type="predicted"/>
<evidence type="ECO:0000259" key="2">
    <source>
        <dbReference type="Pfam" id="PF13622"/>
    </source>
</evidence>
<evidence type="ECO:0000313" key="5">
    <source>
        <dbReference type="Proteomes" id="UP000265768"/>
    </source>
</evidence>
<keyword evidence="5" id="KW-1185">Reference proteome</keyword>
<dbReference type="EMBL" id="QZEY01000002">
    <property type="protein sequence ID" value="RJL34420.1"/>
    <property type="molecule type" value="Genomic_DNA"/>
</dbReference>
<dbReference type="OrthoDB" id="1413770at2"/>